<dbReference type="RefSeq" id="WP_394394468.1">
    <property type="nucleotide sequence ID" value="NZ_JBIGHW010000001.1"/>
</dbReference>
<evidence type="ECO:0008006" key="5">
    <source>
        <dbReference type="Google" id="ProtNLM"/>
    </source>
</evidence>
<protein>
    <recommendedName>
        <fullName evidence="5">DUF2946 domain-containing protein</fullName>
    </recommendedName>
</protein>
<gene>
    <name evidence="3" type="ORF">ACG0Z3_00635</name>
</gene>
<dbReference type="Proteomes" id="UP001606301">
    <property type="component" value="Unassembled WGS sequence"/>
</dbReference>
<keyword evidence="2" id="KW-0732">Signal</keyword>
<comment type="caution">
    <text evidence="3">The sequence shown here is derived from an EMBL/GenBank/DDBJ whole genome shotgun (WGS) entry which is preliminary data.</text>
</comment>
<keyword evidence="4" id="KW-1185">Reference proteome</keyword>
<sequence>MRRPGRFLVLCLLLVLLPLRSLLAATQLECGPAQPTPVVMAHAEHEHHEHHDADPAADAQADAHSQTCKLCAPCCLAAAPPPALTLTVTSTPAEQAALAPAESWSGVVPPLPDPPPRA</sequence>
<proteinExistence type="predicted"/>
<organism evidence="3 4">
    <name type="scientific">Pelomonas margarita</name>
    <dbReference type="NCBI Taxonomy" id="3299031"/>
    <lineage>
        <taxon>Bacteria</taxon>
        <taxon>Pseudomonadati</taxon>
        <taxon>Pseudomonadota</taxon>
        <taxon>Betaproteobacteria</taxon>
        <taxon>Burkholderiales</taxon>
        <taxon>Sphaerotilaceae</taxon>
        <taxon>Roseateles</taxon>
    </lineage>
</organism>
<feature type="compositionally biased region" description="Pro residues" evidence="1">
    <location>
        <begin position="109"/>
        <end position="118"/>
    </location>
</feature>
<evidence type="ECO:0000256" key="1">
    <source>
        <dbReference type="SAM" id="MobiDB-lite"/>
    </source>
</evidence>
<reference evidence="3 4" key="1">
    <citation type="submission" date="2024-08" db="EMBL/GenBank/DDBJ databases">
        <authorList>
            <person name="Lu H."/>
        </authorList>
    </citation>
    <scope>NUCLEOTIDE SEQUENCE [LARGE SCALE GENOMIC DNA]</scope>
    <source>
        <strain evidence="3 4">LKC17W</strain>
    </source>
</reference>
<evidence type="ECO:0000313" key="3">
    <source>
        <dbReference type="EMBL" id="MFG6439178.1"/>
    </source>
</evidence>
<feature type="signal peptide" evidence="2">
    <location>
        <begin position="1"/>
        <end position="24"/>
    </location>
</feature>
<feature type="chain" id="PRO_5046244925" description="DUF2946 domain-containing protein" evidence="2">
    <location>
        <begin position="25"/>
        <end position="118"/>
    </location>
</feature>
<name>A0ABW7FBR6_9BURK</name>
<evidence type="ECO:0000313" key="4">
    <source>
        <dbReference type="Proteomes" id="UP001606301"/>
    </source>
</evidence>
<dbReference type="EMBL" id="JBIGHW010000001">
    <property type="protein sequence ID" value="MFG6439178.1"/>
    <property type="molecule type" value="Genomic_DNA"/>
</dbReference>
<accession>A0ABW7FBR6</accession>
<feature type="region of interest" description="Disordered" evidence="1">
    <location>
        <begin position="95"/>
        <end position="118"/>
    </location>
</feature>
<evidence type="ECO:0000256" key="2">
    <source>
        <dbReference type="SAM" id="SignalP"/>
    </source>
</evidence>